<reference evidence="3 4" key="1">
    <citation type="submission" date="2005-03" db="EMBL/GenBank/DDBJ databases">
        <title>Brevibacillus brevis strain 47, complete genome.</title>
        <authorList>
            <person name="Hosoyama A."/>
            <person name="Yamada R."/>
            <person name="Hongo Y."/>
            <person name="Terui Y."/>
            <person name="Ankai A."/>
            <person name="Masuyama W."/>
            <person name="Sekiguchi M."/>
            <person name="Takeda T."/>
            <person name="Asano K."/>
            <person name="Ohji S."/>
            <person name="Ichikawa N."/>
            <person name="Narita S."/>
            <person name="Aoki N."/>
            <person name="Miura H."/>
            <person name="Matsushita S."/>
            <person name="Sekigawa T."/>
            <person name="Yamagata H."/>
            <person name="Yoshikawa H."/>
            <person name="Udaka S."/>
            <person name="Tanikawa S."/>
            <person name="Fujita N."/>
        </authorList>
    </citation>
    <scope>NUCLEOTIDE SEQUENCE [LARGE SCALE GENOMIC DNA]</scope>
    <source>
        <strain evidence="4">47 / JCM 6285 / NBRC 100599</strain>
        <strain evidence="3">NBRC 100599</strain>
    </source>
</reference>
<organism evidence="3 4">
    <name type="scientific">Brevibacillus brevis (strain 47 / JCM 6285 / NBRC 100599)</name>
    <dbReference type="NCBI Taxonomy" id="358681"/>
    <lineage>
        <taxon>Bacteria</taxon>
        <taxon>Bacillati</taxon>
        <taxon>Bacillota</taxon>
        <taxon>Bacilli</taxon>
        <taxon>Bacillales</taxon>
        <taxon>Paenibacillaceae</taxon>
        <taxon>Brevibacillus</taxon>
    </lineage>
</organism>
<feature type="transmembrane region" description="Helical" evidence="1">
    <location>
        <begin position="6"/>
        <end position="29"/>
    </location>
</feature>
<dbReference type="HOGENOM" id="CLU_168120_1_0_9"/>
<dbReference type="STRING" id="358681.BBR47_29390"/>
<keyword evidence="1" id="KW-1133">Transmembrane helix</keyword>
<dbReference type="eggNOG" id="ENOG5033ET1">
    <property type="taxonomic scope" value="Bacteria"/>
</dbReference>
<sequence length="95" mass="10310">MKETDLLALVSQYLLDEILIVVVALLLIGTMLKKTPRVADWLIPWLLTVSGVGLAWGVMGAISVQATIQGILAAGIATLGHQLWKQTFVKREGDQ</sequence>
<name>C0Z6Y3_BREBN</name>
<dbReference type="Pfam" id="PF16079">
    <property type="entry name" value="Phage_holin_5_2"/>
    <property type="match status" value="1"/>
</dbReference>
<gene>
    <name evidence="2" type="ordered locus">BBR47_29390</name>
    <name evidence="3" type="ordered locus">BBR47_53550</name>
</gene>
<dbReference type="EMBL" id="AP008955">
    <property type="protein sequence ID" value="BAH46332.1"/>
    <property type="molecule type" value="Genomic_DNA"/>
</dbReference>
<proteinExistence type="predicted"/>
<evidence type="ECO:0000313" key="3">
    <source>
        <dbReference type="EMBL" id="BAH46332.1"/>
    </source>
</evidence>
<evidence type="ECO:0000256" key="1">
    <source>
        <dbReference type="SAM" id="Phobius"/>
    </source>
</evidence>
<evidence type="ECO:0008006" key="5">
    <source>
        <dbReference type="Google" id="ProtNLM"/>
    </source>
</evidence>
<dbReference type="RefSeq" id="WP_015891235.1">
    <property type="nucleotide sequence ID" value="NC_012491.1"/>
</dbReference>
<evidence type="ECO:0000313" key="4">
    <source>
        <dbReference type="Proteomes" id="UP000001877"/>
    </source>
</evidence>
<keyword evidence="1" id="KW-0472">Membrane</keyword>
<dbReference type="Proteomes" id="UP000001877">
    <property type="component" value="Chromosome"/>
</dbReference>
<protein>
    <recommendedName>
        <fullName evidence="5">Holin</fullName>
    </recommendedName>
</protein>
<dbReference type="KEGG" id="bbe:BBR47_29390"/>
<keyword evidence="1" id="KW-0812">Transmembrane</keyword>
<dbReference type="EMBL" id="AP008955">
    <property type="protein sequence ID" value="BAH43916.1"/>
    <property type="molecule type" value="Genomic_DNA"/>
</dbReference>
<feature type="transmembrane region" description="Helical" evidence="1">
    <location>
        <begin position="41"/>
        <end position="62"/>
    </location>
</feature>
<evidence type="ECO:0000313" key="2">
    <source>
        <dbReference type="EMBL" id="BAH43916.1"/>
    </source>
</evidence>
<dbReference type="AlphaFoldDB" id="C0Z6Y3"/>
<dbReference type="KEGG" id="bbe:BBR47_53550"/>
<accession>C0Z6Y3</accession>
<dbReference type="InterPro" id="IPR032111">
    <property type="entry name" value="Clostridium_phage_holin"/>
</dbReference>
<keyword evidence="4" id="KW-1185">Reference proteome</keyword>